<dbReference type="Pfam" id="PF01557">
    <property type="entry name" value="FAA_hydrolase"/>
    <property type="match status" value="1"/>
</dbReference>
<sequence length="207" mass="23204">MQSIVFNGESICPSKIVCVGRSYLDHIKELNNETPEEPVLFIKPNSAISEALAIDSVRTLHYETELCLLIESQKIVGVGLGLDLTDRNLQSKLKQKGLPWEKAKSFDGAAVFSAFIPLENINDLADLSFTLMINGCIKQHGVYEHMLHKPEFLVQYIQTYFSLNDHDIVMTGTPEGVGEVKLNDVFDLSLYLKEKVVLTTQYVVGNR</sequence>
<evidence type="ECO:0000256" key="1">
    <source>
        <dbReference type="ARBA" id="ARBA00022723"/>
    </source>
</evidence>
<dbReference type="InterPro" id="IPR036663">
    <property type="entry name" value="Fumarylacetoacetase_C_sf"/>
</dbReference>
<comment type="caution">
    <text evidence="3">The sequence shown here is derived from an EMBL/GenBank/DDBJ whole genome shotgun (WGS) entry which is preliminary data.</text>
</comment>
<accession>A0A8J2Z212</accession>
<dbReference type="RefSeq" id="WP_117001278.1">
    <property type="nucleotide sequence ID" value="NZ_BMJS01000001.1"/>
</dbReference>
<proteinExistence type="predicted"/>
<evidence type="ECO:0000313" key="4">
    <source>
        <dbReference type="Proteomes" id="UP000636949"/>
    </source>
</evidence>
<dbReference type="GO" id="GO:0018773">
    <property type="term" value="F:acetylpyruvate hydrolase activity"/>
    <property type="evidence" value="ECO:0007669"/>
    <property type="project" value="TreeGrafter"/>
</dbReference>
<dbReference type="AlphaFoldDB" id="A0A8J2Z212"/>
<dbReference type="Proteomes" id="UP000636949">
    <property type="component" value="Unassembled WGS sequence"/>
</dbReference>
<dbReference type="PANTHER" id="PTHR11820:SF7">
    <property type="entry name" value="ACYLPYRUVASE FAHD1, MITOCHONDRIAL"/>
    <property type="match status" value="1"/>
</dbReference>
<dbReference type="OrthoDB" id="9805307at2"/>
<dbReference type="EMBL" id="BMJS01000001">
    <property type="protein sequence ID" value="GGF87604.1"/>
    <property type="molecule type" value="Genomic_DNA"/>
</dbReference>
<protein>
    <submittedName>
        <fullName evidence="3">2-keto-4-pentenoate hydratase</fullName>
    </submittedName>
</protein>
<evidence type="ECO:0000259" key="2">
    <source>
        <dbReference type="Pfam" id="PF01557"/>
    </source>
</evidence>
<gene>
    <name evidence="3" type="ORF">GCM10010995_01120</name>
</gene>
<evidence type="ECO:0000313" key="3">
    <source>
        <dbReference type="EMBL" id="GGF87604.1"/>
    </source>
</evidence>
<keyword evidence="1" id="KW-0479">Metal-binding</keyword>
<dbReference type="InterPro" id="IPR011234">
    <property type="entry name" value="Fumarylacetoacetase-like_C"/>
</dbReference>
<organism evidence="3 4">
    <name type="scientific">Cysteiniphilum litorale</name>
    <dbReference type="NCBI Taxonomy" id="2056700"/>
    <lineage>
        <taxon>Bacteria</taxon>
        <taxon>Pseudomonadati</taxon>
        <taxon>Pseudomonadota</taxon>
        <taxon>Gammaproteobacteria</taxon>
        <taxon>Thiotrichales</taxon>
        <taxon>Fastidiosibacteraceae</taxon>
        <taxon>Cysteiniphilum</taxon>
    </lineage>
</organism>
<reference evidence="3" key="1">
    <citation type="journal article" date="2014" name="Int. J. Syst. Evol. Microbiol.">
        <title>Complete genome sequence of Corynebacterium casei LMG S-19264T (=DSM 44701T), isolated from a smear-ripened cheese.</title>
        <authorList>
            <consortium name="US DOE Joint Genome Institute (JGI-PGF)"/>
            <person name="Walter F."/>
            <person name="Albersmeier A."/>
            <person name="Kalinowski J."/>
            <person name="Ruckert C."/>
        </authorList>
    </citation>
    <scope>NUCLEOTIDE SEQUENCE</scope>
    <source>
        <strain evidence="3">CGMCC 1.15758</strain>
    </source>
</reference>
<feature type="domain" description="Fumarylacetoacetase-like C-terminal" evidence="2">
    <location>
        <begin position="15"/>
        <end position="183"/>
    </location>
</feature>
<dbReference type="PANTHER" id="PTHR11820">
    <property type="entry name" value="ACYLPYRUVASE"/>
    <property type="match status" value="1"/>
</dbReference>
<dbReference type="Gene3D" id="3.90.850.10">
    <property type="entry name" value="Fumarylacetoacetase-like, C-terminal domain"/>
    <property type="match status" value="1"/>
</dbReference>
<reference evidence="3" key="2">
    <citation type="submission" date="2020-09" db="EMBL/GenBank/DDBJ databases">
        <authorList>
            <person name="Sun Q."/>
            <person name="Zhou Y."/>
        </authorList>
    </citation>
    <scope>NUCLEOTIDE SEQUENCE</scope>
    <source>
        <strain evidence="3">CGMCC 1.15758</strain>
    </source>
</reference>
<dbReference type="GO" id="GO:0046872">
    <property type="term" value="F:metal ion binding"/>
    <property type="evidence" value="ECO:0007669"/>
    <property type="project" value="UniProtKB-KW"/>
</dbReference>
<dbReference type="SUPFAM" id="SSF56529">
    <property type="entry name" value="FAH"/>
    <property type="match status" value="1"/>
</dbReference>
<keyword evidence="4" id="KW-1185">Reference proteome</keyword>
<name>A0A8J2Z212_9GAMM</name>